<dbReference type="EMBL" id="BAAALT010000058">
    <property type="protein sequence ID" value="GAA1800762.1"/>
    <property type="molecule type" value="Genomic_DNA"/>
</dbReference>
<proteinExistence type="predicted"/>
<comment type="caution">
    <text evidence="2">The sequence shown here is derived from an EMBL/GenBank/DDBJ whole genome shotgun (WGS) entry which is preliminary data.</text>
</comment>
<reference evidence="3" key="1">
    <citation type="journal article" date="2019" name="Int. J. Syst. Evol. Microbiol.">
        <title>The Global Catalogue of Microorganisms (GCM) 10K type strain sequencing project: providing services to taxonomists for standard genome sequencing and annotation.</title>
        <authorList>
            <consortium name="The Broad Institute Genomics Platform"/>
            <consortium name="The Broad Institute Genome Sequencing Center for Infectious Disease"/>
            <person name="Wu L."/>
            <person name="Ma J."/>
        </authorList>
    </citation>
    <scope>NUCLEOTIDE SEQUENCE [LARGE SCALE GENOMIC DNA]</scope>
    <source>
        <strain evidence="3">JCM 13250</strain>
    </source>
</reference>
<dbReference type="RefSeq" id="WP_344129252.1">
    <property type="nucleotide sequence ID" value="NZ_BAAALT010000058.1"/>
</dbReference>
<evidence type="ECO:0000313" key="3">
    <source>
        <dbReference type="Proteomes" id="UP001500218"/>
    </source>
</evidence>
<sequence>MAKALFWVALGIVVLLVVGSIVVSLVKALMSLAFYLIVGALAVGAGWYLYQRLRSAAARGNPR</sequence>
<protein>
    <submittedName>
        <fullName evidence="2">Uncharacterized protein</fullName>
    </submittedName>
</protein>
<keyword evidence="1" id="KW-0472">Membrane</keyword>
<gene>
    <name evidence="2" type="ORF">GCM10009682_22960</name>
</gene>
<dbReference type="InterPro" id="IPR020246">
    <property type="entry name" value="Uncharacterised_SCO3924"/>
</dbReference>
<evidence type="ECO:0000256" key="1">
    <source>
        <dbReference type="SAM" id="Phobius"/>
    </source>
</evidence>
<organism evidence="2 3">
    <name type="scientific">Luedemannella flava</name>
    <dbReference type="NCBI Taxonomy" id="349316"/>
    <lineage>
        <taxon>Bacteria</taxon>
        <taxon>Bacillati</taxon>
        <taxon>Actinomycetota</taxon>
        <taxon>Actinomycetes</taxon>
        <taxon>Micromonosporales</taxon>
        <taxon>Micromonosporaceae</taxon>
        <taxon>Luedemannella</taxon>
    </lineage>
</organism>
<dbReference type="Proteomes" id="UP001500218">
    <property type="component" value="Unassembled WGS sequence"/>
</dbReference>
<keyword evidence="1" id="KW-1133">Transmembrane helix</keyword>
<accession>A0ABP4Y916</accession>
<dbReference type="Pfam" id="PF17260">
    <property type="entry name" value="DUF5326"/>
    <property type="match status" value="1"/>
</dbReference>
<name>A0ABP4Y916_9ACTN</name>
<keyword evidence="3" id="KW-1185">Reference proteome</keyword>
<keyword evidence="1" id="KW-0812">Transmembrane</keyword>
<evidence type="ECO:0000313" key="2">
    <source>
        <dbReference type="EMBL" id="GAA1800762.1"/>
    </source>
</evidence>
<feature type="transmembrane region" description="Helical" evidence="1">
    <location>
        <begin position="29"/>
        <end position="50"/>
    </location>
</feature>